<gene>
    <name evidence="5" type="ORF">FAM09_18615</name>
</gene>
<keyword evidence="6" id="KW-1185">Reference proteome</keyword>
<protein>
    <submittedName>
        <fullName evidence="5">Trypsin-like serine protease</fullName>
    </submittedName>
</protein>
<dbReference type="Gene3D" id="2.30.42.10">
    <property type="match status" value="1"/>
</dbReference>
<evidence type="ECO:0000259" key="4">
    <source>
        <dbReference type="SMART" id="SM00228"/>
    </source>
</evidence>
<proteinExistence type="inferred from homology"/>
<dbReference type="InterPro" id="IPR009003">
    <property type="entry name" value="Peptidase_S1_PA"/>
</dbReference>
<dbReference type="InterPro" id="IPR001478">
    <property type="entry name" value="PDZ"/>
</dbReference>
<dbReference type="PRINTS" id="PR00834">
    <property type="entry name" value="PROTEASES2C"/>
</dbReference>
<dbReference type="SUPFAM" id="SSF50156">
    <property type="entry name" value="PDZ domain-like"/>
    <property type="match status" value="1"/>
</dbReference>
<dbReference type="PANTHER" id="PTHR22939:SF129">
    <property type="entry name" value="SERINE PROTEASE HTRA2, MITOCHONDRIAL"/>
    <property type="match status" value="1"/>
</dbReference>
<evidence type="ECO:0000313" key="6">
    <source>
        <dbReference type="Proteomes" id="UP000306918"/>
    </source>
</evidence>
<evidence type="ECO:0000256" key="2">
    <source>
        <dbReference type="ARBA" id="ARBA00022670"/>
    </source>
</evidence>
<dbReference type="GO" id="GO:0004252">
    <property type="term" value="F:serine-type endopeptidase activity"/>
    <property type="evidence" value="ECO:0007669"/>
    <property type="project" value="InterPro"/>
</dbReference>
<reference evidence="5 6" key="1">
    <citation type="submission" date="2019-04" db="EMBL/GenBank/DDBJ databases">
        <title>Niastella caeni sp. nov., isolated from activated sludge.</title>
        <authorList>
            <person name="Sheng M."/>
        </authorList>
    </citation>
    <scope>NUCLEOTIDE SEQUENCE [LARGE SCALE GENOMIC DNA]</scope>
    <source>
        <strain evidence="5 6">HX-2-15</strain>
    </source>
</reference>
<dbReference type="AlphaFoldDB" id="A0A4S8HNV7"/>
<dbReference type="Gene3D" id="2.40.10.120">
    <property type="match status" value="1"/>
</dbReference>
<comment type="similarity">
    <text evidence="1">Belongs to the peptidase S1C family.</text>
</comment>
<dbReference type="SUPFAM" id="SSF50494">
    <property type="entry name" value="Trypsin-like serine proteases"/>
    <property type="match status" value="1"/>
</dbReference>
<name>A0A4S8HNV7_9BACT</name>
<dbReference type="Pfam" id="PF13180">
    <property type="entry name" value="PDZ_2"/>
    <property type="match status" value="1"/>
</dbReference>
<dbReference type="GO" id="GO:0006508">
    <property type="term" value="P:proteolysis"/>
    <property type="evidence" value="ECO:0007669"/>
    <property type="project" value="UniProtKB-KW"/>
</dbReference>
<evidence type="ECO:0000256" key="3">
    <source>
        <dbReference type="ARBA" id="ARBA00022801"/>
    </source>
</evidence>
<dbReference type="InterPro" id="IPR001940">
    <property type="entry name" value="Peptidase_S1C"/>
</dbReference>
<dbReference type="InterPro" id="IPR036034">
    <property type="entry name" value="PDZ_sf"/>
</dbReference>
<dbReference type="Proteomes" id="UP000306918">
    <property type="component" value="Unassembled WGS sequence"/>
</dbReference>
<keyword evidence="3" id="KW-0378">Hydrolase</keyword>
<sequence>METIQPPVQFIQHTDHELLDAYSKTITGVVGSIAEAVVHIEVSKKIMDRRTRQERVNQGSGSGFIISSDGFIVTNHHVIENAGSIKVSLADGRKVNAELKGSDRSTDIAVLKIYENSLKALSFANSDQLQVGQIAIAIGNPLGLQHTVTAGVVSALGRTLRASDGRLIDDVIQTDASLNPGNSGGPLVNSLGQVIGVNTAMIPTAHGICFAVSSNLAAYVSGKLIMQGRVKRGYLGLAGQLVNLTERMIAANRLQRNTGVYISEIEADIPVYNSELRSGDIIVGFNDHPVATIDDLHKQLNEKTIGQKIQVQVLRAGHKTTITVIPGEMR</sequence>
<accession>A0A4S8HNV7</accession>
<evidence type="ECO:0000256" key="1">
    <source>
        <dbReference type="ARBA" id="ARBA00010541"/>
    </source>
</evidence>
<keyword evidence="2 5" id="KW-0645">Protease</keyword>
<dbReference type="SMART" id="SM00228">
    <property type="entry name" value="PDZ"/>
    <property type="match status" value="1"/>
</dbReference>
<dbReference type="PANTHER" id="PTHR22939">
    <property type="entry name" value="SERINE PROTEASE FAMILY S1C HTRA-RELATED"/>
    <property type="match status" value="1"/>
</dbReference>
<dbReference type="RefSeq" id="WP_136578649.1">
    <property type="nucleotide sequence ID" value="NZ_STFF01000005.1"/>
</dbReference>
<evidence type="ECO:0000313" key="5">
    <source>
        <dbReference type="EMBL" id="THU36973.1"/>
    </source>
</evidence>
<feature type="domain" description="PDZ" evidence="4">
    <location>
        <begin position="233"/>
        <end position="317"/>
    </location>
</feature>
<dbReference type="OrthoDB" id="9758917at2"/>
<dbReference type="Pfam" id="PF13365">
    <property type="entry name" value="Trypsin_2"/>
    <property type="match status" value="1"/>
</dbReference>
<comment type="caution">
    <text evidence="5">The sequence shown here is derived from an EMBL/GenBank/DDBJ whole genome shotgun (WGS) entry which is preliminary data.</text>
</comment>
<organism evidence="5 6">
    <name type="scientific">Niastella caeni</name>
    <dbReference type="NCBI Taxonomy" id="2569763"/>
    <lineage>
        <taxon>Bacteria</taxon>
        <taxon>Pseudomonadati</taxon>
        <taxon>Bacteroidota</taxon>
        <taxon>Chitinophagia</taxon>
        <taxon>Chitinophagales</taxon>
        <taxon>Chitinophagaceae</taxon>
        <taxon>Niastella</taxon>
    </lineage>
</organism>
<dbReference type="EMBL" id="STFF01000005">
    <property type="protein sequence ID" value="THU36973.1"/>
    <property type="molecule type" value="Genomic_DNA"/>
</dbReference>